<feature type="region of interest" description="Disordered" evidence="1">
    <location>
        <begin position="83"/>
        <end position="123"/>
    </location>
</feature>
<reference evidence="3" key="2">
    <citation type="journal article" date="2016" name="Sci. Rep.">
        <title>Dictyocaulus viviparus genome, variome and transcriptome elucidate lungworm biology and support future intervention.</title>
        <authorList>
            <person name="McNulty S.N."/>
            <person name="Strube C."/>
            <person name="Rosa B.A."/>
            <person name="Martin J.C."/>
            <person name="Tyagi R."/>
            <person name="Choi Y.J."/>
            <person name="Wang Q."/>
            <person name="Hallsworth Pepin K."/>
            <person name="Zhang X."/>
            <person name="Ozersky P."/>
            <person name="Wilson R.K."/>
            <person name="Sternberg P.W."/>
            <person name="Gasser R.B."/>
            <person name="Mitreva M."/>
        </authorList>
    </citation>
    <scope>NUCLEOTIDE SEQUENCE [LARGE SCALE GENOMIC DNA]</scope>
    <source>
        <strain evidence="3">HannoverDv2000</strain>
    </source>
</reference>
<accession>A0A0D8Y3N0</accession>
<dbReference type="AlphaFoldDB" id="A0A0D8Y3N0"/>
<reference evidence="2 3" key="1">
    <citation type="submission" date="2013-11" db="EMBL/GenBank/DDBJ databases">
        <title>Draft genome of the bovine lungworm Dictyocaulus viviparus.</title>
        <authorList>
            <person name="Mitreva M."/>
        </authorList>
    </citation>
    <scope>NUCLEOTIDE SEQUENCE [LARGE SCALE GENOMIC DNA]</scope>
    <source>
        <strain evidence="2 3">HannoverDv2000</strain>
    </source>
</reference>
<dbReference type="OrthoDB" id="5875464at2759"/>
<feature type="compositionally biased region" description="Polar residues" evidence="1">
    <location>
        <begin position="199"/>
        <end position="253"/>
    </location>
</feature>
<dbReference type="Proteomes" id="UP000053766">
    <property type="component" value="Unassembled WGS sequence"/>
</dbReference>
<feature type="region of interest" description="Disordered" evidence="1">
    <location>
        <begin position="34"/>
        <end position="65"/>
    </location>
</feature>
<feature type="compositionally biased region" description="Polar residues" evidence="1">
    <location>
        <begin position="85"/>
        <end position="123"/>
    </location>
</feature>
<proteinExistence type="predicted"/>
<feature type="compositionally biased region" description="Basic and acidic residues" evidence="1">
    <location>
        <begin position="56"/>
        <end position="65"/>
    </location>
</feature>
<keyword evidence="3" id="KW-1185">Reference proteome</keyword>
<dbReference type="EMBL" id="KN716182">
    <property type="protein sequence ID" value="KJH51478.1"/>
    <property type="molecule type" value="Genomic_DNA"/>
</dbReference>
<protein>
    <submittedName>
        <fullName evidence="2">Uncharacterized protein</fullName>
    </submittedName>
</protein>
<organism evidence="2 3">
    <name type="scientific">Dictyocaulus viviparus</name>
    <name type="common">Bovine lungworm</name>
    <dbReference type="NCBI Taxonomy" id="29172"/>
    <lineage>
        <taxon>Eukaryota</taxon>
        <taxon>Metazoa</taxon>
        <taxon>Ecdysozoa</taxon>
        <taxon>Nematoda</taxon>
        <taxon>Chromadorea</taxon>
        <taxon>Rhabditida</taxon>
        <taxon>Rhabditina</taxon>
        <taxon>Rhabditomorpha</taxon>
        <taxon>Strongyloidea</taxon>
        <taxon>Metastrongylidae</taxon>
        <taxon>Dictyocaulus</taxon>
    </lineage>
</organism>
<feature type="region of interest" description="Disordered" evidence="1">
    <location>
        <begin position="183"/>
        <end position="253"/>
    </location>
</feature>
<gene>
    <name evidence="2" type="ORF">DICVIV_02311</name>
</gene>
<sequence length="253" mass="28292">MQLCWAYDKSQRPSFFDILGMFEKLRDKIEFQDDKPYPPYGGHYNGAFDVSQDSTSSERMELDRDVSSQRYYDMEDLSESRFEKSNSGSIAMRKQSAQATVRSQSPSEIDISSQFNRSGGQRVENSISTDTLTTVCDLSGQPPSFANSARSPFLLPSNDFYGNTSVKKSSLVLDHEKVVDMPHSRSWAGPSQRHRGAVQQPSQSSYAFAIRPSQSEVISDASSSQPSSLRNQTSTSISSSAYEKQQRNRVSQV</sequence>
<evidence type="ECO:0000313" key="2">
    <source>
        <dbReference type="EMBL" id="KJH51478.1"/>
    </source>
</evidence>
<evidence type="ECO:0000256" key="1">
    <source>
        <dbReference type="SAM" id="MobiDB-lite"/>
    </source>
</evidence>
<evidence type="ECO:0000313" key="3">
    <source>
        <dbReference type="Proteomes" id="UP000053766"/>
    </source>
</evidence>
<name>A0A0D8Y3N0_DICVI</name>